<organism evidence="11 12">
    <name type="scientific">Rhodofomes roseus</name>
    <dbReference type="NCBI Taxonomy" id="34475"/>
    <lineage>
        <taxon>Eukaryota</taxon>
        <taxon>Fungi</taxon>
        <taxon>Dikarya</taxon>
        <taxon>Basidiomycota</taxon>
        <taxon>Agaricomycotina</taxon>
        <taxon>Agaricomycetes</taxon>
        <taxon>Polyporales</taxon>
        <taxon>Rhodofomes</taxon>
    </lineage>
</organism>
<gene>
    <name evidence="11" type="ORF">C8Q71DRAFT_784687</name>
</gene>
<dbReference type="InterPro" id="IPR001214">
    <property type="entry name" value="SET_dom"/>
</dbReference>
<comment type="subcellular location">
    <subcellularLocation>
        <location evidence="2">Chromosome</location>
    </subcellularLocation>
    <subcellularLocation>
        <location evidence="1">Nucleus</location>
    </subcellularLocation>
</comment>
<evidence type="ECO:0000256" key="4">
    <source>
        <dbReference type="ARBA" id="ARBA00022603"/>
    </source>
</evidence>
<feature type="compositionally biased region" description="Low complexity" evidence="9">
    <location>
        <begin position="1056"/>
        <end position="1073"/>
    </location>
</feature>
<keyword evidence="8" id="KW-0539">Nucleus</keyword>
<feature type="domain" description="SET" evidence="10">
    <location>
        <begin position="129"/>
        <end position="253"/>
    </location>
</feature>
<feature type="compositionally biased region" description="Low complexity" evidence="9">
    <location>
        <begin position="546"/>
        <end position="556"/>
    </location>
</feature>
<dbReference type="SMART" id="SM00317">
    <property type="entry name" value="SET"/>
    <property type="match status" value="1"/>
</dbReference>
<evidence type="ECO:0000256" key="1">
    <source>
        <dbReference type="ARBA" id="ARBA00004123"/>
    </source>
</evidence>
<accession>A0ABQ8K217</accession>
<evidence type="ECO:0000313" key="12">
    <source>
        <dbReference type="Proteomes" id="UP000814176"/>
    </source>
</evidence>
<feature type="region of interest" description="Disordered" evidence="9">
    <location>
        <begin position="1031"/>
        <end position="1239"/>
    </location>
</feature>
<feature type="region of interest" description="Disordered" evidence="9">
    <location>
        <begin position="331"/>
        <end position="350"/>
    </location>
</feature>
<feature type="compositionally biased region" description="Low complexity" evidence="9">
    <location>
        <begin position="459"/>
        <end position="471"/>
    </location>
</feature>
<feature type="compositionally biased region" description="Polar residues" evidence="9">
    <location>
        <begin position="361"/>
        <end position="370"/>
    </location>
</feature>
<keyword evidence="7" id="KW-0156">Chromatin regulator</keyword>
<keyword evidence="3" id="KW-0158">Chromosome</keyword>
<feature type="region of interest" description="Disordered" evidence="9">
    <location>
        <begin position="355"/>
        <end position="597"/>
    </location>
</feature>
<evidence type="ECO:0000256" key="8">
    <source>
        <dbReference type="ARBA" id="ARBA00023242"/>
    </source>
</evidence>
<evidence type="ECO:0000256" key="2">
    <source>
        <dbReference type="ARBA" id="ARBA00004286"/>
    </source>
</evidence>
<dbReference type="InterPro" id="IPR046341">
    <property type="entry name" value="SET_dom_sf"/>
</dbReference>
<feature type="compositionally biased region" description="Low complexity" evidence="9">
    <location>
        <begin position="507"/>
        <end position="520"/>
    </location>
</feature>
<keyword evidence="5" id="KW-0808">Transferase</keyword>
<dbReference type="EMBL" id="JADCUA010000029">
    <property type="protein sequence ID" value="KAH9830811.1"/>
    <property type="molecule type" value="Genomic_DNA"/>
</dbReference>
<dbReference type="PANTHER" id="PTHR12977">
    <property type="entry name" value="SUPPRESSOR OF VARIEGATION 4-20-RELATED"/>
    <property type="match status" value="1"/>
</dbReference>
<dbReference type="RefSeq" id="XP_047774072.1">
    <property type="nucleotide sequence ID" value="XM_047925040.1"/>
</dbReference>
<dbReference type="InterPro" id="IPR041938">
    <property type="entry name" value="Hist-Lys_N-MTase_N"/>
</dbReference>
<evidence type="ECO:0000256" key="9">
    <source>
        <dbReference type="SAM" id="MobiDB-lite"/>
    </source>
</evidence>
<dbReference type="PANTHER" id="PTHR12977:SF4">
    <property type="entry name" value="HISTONE-LYSINE N-METHYLTRANSFERASE KMT5B"/>
    <property type="match status" value="1"/>
</dbReference>
<feature type="region of interest" description="Disordered" evidence="9">
    <location>
        <begin position="280"/>
        <end position="323"/>
    </location>
</feature>
<feature type="compositionally biased region" description="Basic and acidic residues" evidence="9">
    <location>
        <begin position="712"/>
        <end position="722"/>
    </location>
</feature>
<dbReference type="Gene3D" id="1.10.10.1700">
    <property type="entry name" value="Histone-lysine N-methyltransferase"/>
    <property type="match status" value="1"/>
</dbReference>
<dbReference type="Pfam" id="PF00856">
    <property type="entry name" value="SET"/>
    <property type="match status" value="1"/>
</dbReference>
<feature type="compositionally biased region" description="Acidic residues" evidence="9">
    <location>
        <begin position="984"/>
        <end position="999"/>
    </location>
</feature>
<feature type="compositionally biased region" description="Basic residues" evidence="9">
    <location>
        <begin position="738"/>
        <end position="747"/>
    </location>
</feature>
<evidence type="ECO:0000256" key="5">
    <source>
        <dbReference type="ARBA" id="ARBA00022679"/>
    </source>
</evidence>
<dbReference type="Gene3D" id="2.170.270.10">
    <property type="entry name" value="SET domain"/>
    <property type="match status" value="1"/>
</dbReference>
<keyword evidence="6" id="KW-0949">S-adenosyl-L-methionine</keyword>
<feature type="compositionally biased region" description="Low complexity" evidence="9">
    <location>
        <begin position="422"/>
        <end position="440"/>
    </location>
</feature>
<evidence type="ECO:0000313" key="11">
    <source>
        <dbReference type="EMBL" id="KAH9830811.1"/>
    </source>
</evidence>
<dbReference type="PROSITE" id="PS50280">
    <property type="entry name" value="SET"/>
    <property type="match status" value="1"/>
</dbReference>
<keyword evidence="4" id="KW-0489">Methyltransferase</keyword>
<feature type="compositionally biased region" description="Basic and acidic residues" evidence="9">
    <location>
        <begin position="775"/>
        <end position="790"/>
    </location>
</feature>
<feature type="region of interest" description="Disordered" evidence="9">
    <location>
        <begin position="960"/>
        <end position="1019"/>
    </location>
</feature>
<feature type="compositionally biased region" description="Basic and acidic residues" evidence="9">
    <location>
        <begin position="332"/>
        <end position="342"/>
    </location>
</feature>
<comment type="caution">
    <text evidence="11">The sequence shown here is derived from an EMBL/GenBank/DDBJ whole genome shotgun (WGS) entry which is preliminary data.</text>
</comment>
<evidence type="ECO:0000256" key="6">
    <source>
        <dbReference type="ARBA" id="ARBA00022691"/>
    </source>
</evidence>
<feature type="compositionally biased region" description="Acidic residues" evidence="9">
    <location>
        <begin position="1149"/>
        <end position="1172"/>
    </location>
</feature>
<evidence type="ECO:0000256" key="3">
    <source>
        <dbReference type="ARBA" id="ARBA00022454"/>
    </source>
</evidence>
<proteinExistence type="predicted"/>
<evidence type="ECO:0000259" key="10">
    <source>
        <dbReference type="PROSITE" id="PS50280"/>
    </source>
</evidence>
<dbReference type="Proteomes" id="UP000814176">
    <property type="component" value="Unassembled WGS sequence"/>
</dbReference>
<protein>
    <recommendedName>
        <fullName evidence="10">SET domain-containing protein</fullName>
    </recommendedName>
</protein>
<name>A0ABQ8K217_9APHY</name>
<keyword evidence="12" id="KW-1185">Reference proteome</keyword>
<feature type="compositionally biased region" description="Low complexity" evidence="9">
    <location>
        <begin position="764"/>
        <end position="774"/>
    </location>
</feature>
<dbReference type="GeneID" id="72005772"/>
<evidence type="ECO:0000256" key="7">
    <source>
        <dbReference type="ARBA" id="ARBA00022853"/>
    </source>
</evidence>
<feature type="compositionally biased region" description="Low complexity" evidence="9">
    <location>
        <begin position="831"/>
        <end position="850"/>
    </location>
</feature>
<reference evidence="11 12" key="1">
    <citation type="journal article" date="2021" name="Environ. Microbiol.">
        <title>Gene family expansions and transcriptome signatures uncover fungal adaptations to wood decay.</title>
        <authorList>
            <person name="Hage H."/>
            <person name="Miyauchi S."/>
            <person name="Viragh M."/>
            <person name="Drula E."/>
            <person name="Min B."/>
            <person name="Chaduli D."/>
            <person name="Navarro D."/>
            <person name="Favel A."/>
            <person name="Norest M."/>
            <person name="Lesage-Meessen L."/>
            <person name="Balint B."/>
            <person name="Merenyi Z."/>
            <person name="de Eugenio L."/>
            <person name="Morin E."/>
            <person name="Martinez A.T."/>
            <person name="Baldrian P."/>
            <person name="Stursova M."/>
            <person name="Martinez M.J."/>
            <person name="Novotny C."/>
            <person name="Magnuson J.K."/>
            <person name="Spatafora J.W."/>
            <person name="Maurice S."/>
            <person name="Pangilinan J."/>
            <person name="Andreopoulos W."/>
            <person name="LaButti K."/>
            <person name="Hundley H."/>
            <person name="Na H."/>
            <person name="Kuo A."/>
            <person name="Barry K."/>
            <person name="Lipzen A."/>
            <person name="Henrissat B."/>
            <person name="Riley R."/>
            <person name="Ahrendt S."/>
            <person name="Nagy L.G."/>
            <person name="Grigoriev I.V."/>
            <person name="Martin F."/>
            <person name="Rosso M.N."/>
        </authorList>
    </citation>
    <scope>NUCLEOTIDE SEQUENCE [LARGE SCALE GENOMIC DNA]</scope>
    <source>
        <strain evidence="11 12">CIRM-BRFM 1785</strain>
    </source>
</reference>
<feature type="compositionally biased region" description="Basic and acidic residues" evidence="9">
    <location>
        <begin position="557"/>
        <end position="573"/>
    </location>
</feature>
<sequence>MPQPKAGTSSSSRLQWRPTKIMNMRDLSRDDDFLSHLLVEKLGTGAVPLIVHKMDANRTIPKADPDDLLTVVRRLVTARGPPQSAIRDAVDGLLTLDAVRYYLKGCDQKQINAFSTHASRYFELYLPSGSIEIAHTSRYSHKTGKSELCILATRPLMPGMVVSELKGSMADLTEEEDKELKRIGEGSDGVAIRRDFSVIHSKQLKKNHLFLGPARFVNHDCDHNVELFREGRYITFRVIKPIGVGEEVTAHYGDGYFGRKNRHCLCETCEKHGRGGYALHSSEDELSDSAAGSPKQPRGRRVSESSDSEESEHEQVDVNERRTRRGVYAVVKESEKGKEKEVPGQSGIELEAEVEPDVASELTSLGSSGASLPDPLSAEAGPSKGNGLMTPDPEPAPLTEWLASTAAAEIPTEDDVIPPSTPLTATASISATSTPTSTPSRFRSGISTRSQKARDDVSASEPPESISASMGRGRGRGRGRGGRVSSGRGGRAHVEDNSQLPTPPPTSDSSAPASVRSSSRIRNSAAGDRDTARSRLPTPLKDKAEGTTSASASTAGDKGKGREDVDPHSEARTLRPRHFHLTLEAQGKARTPAEGPRGVDGKLLPTCVTCHNVLPVIHVEGKPVWGLALGRTGKRGRPRKNVNVECPRCMRHYEIYNLKWPERHGSTAFLPTPRDTRNSTPITSANLAHLERKLNFATHGYAVPKRPYTKRKLPDAEEDPRPAKKLKVVPAATSTGKPRGRPPKKNKVGMSTKAQLILKVNGGAAKATAKTVAQTKEKETEKATEEESSRRSGRNRVPSLKLRESETPNHPRLSSRSRSRLARPVTPPLSSPSTGSALSGSESEAQAQAPQTPVKKRPEDAEVESPKVPTPKSLAVAAQPREQNGRFGRKHGKKSMTSTTDLKKRTNRVLGTLRTKAAASSGRKHDSGWESASDEDPQPSMLPQVDADVQADVAVEESVTLKRSAGEMVVEEEEESSVKKIRMEEEEDGDSADASDEEETTHFRRSLMTGAKPGLGLLRAPNPVTFARRKWATAHADPVSRVTDGSHTTDEETDLPVTPETGGEPTPTVVVTHVETDSAEEDAEPPPIMAPAPFLGKLTLKPSPMNLSRRRWAPPPPRFATETKGADSVAQKQPSEDQLDPSTRSDGYWSDEEEWGWPWTESEDDGEEEESSVVEYRAPADLSDTSAPRARAKGLASVHSSPGSERSVDKLTNDPPSDSSAVMSKPPAMNWKRTVLQRH</sequence>
<dbReference type="InterPro" id="IPR039977">
    <property type="entry name" value="Suv4-20/Set9"/>
</dbReference>
<dbReference type="CDD" id="cd10524">
    <property type="entry name" value="SET_Suv4-20-like"/>
    <property type="match status" value="1"/>
</dbReference>
<feature type="region of interest" description="Disordered" evidence="9">
    <location>
        <begin position="705"/>
        <end position="945"/>
    </location>
</feature>
<dbReference type="SUPFAM" id="SSF82199">
    <property type="entry name" value="SET domain"/>
    <property type="match status" value="1"/>
</dbReference>